<feature type="binding site" evidence="15">
    <location>
        <position position="582"/>
    </location>
    <ligand>
        <name>Zn(2+)</name>
        <dbReference type="ChEBI" id="CHEBI:29105"/>
        <note>catalytic</note>
    </ligand>
</feature>
<keyword evidence="5 15" id="KW-0547">Nucleotide-binding</keyword>
<dbReference type="Pfam" id="PF00004">
    <property type="entry name" value="AAA"/>
    <property type="match status" value="1"/>
</dbReference>
<feature type="transmembrane region" description="Helical" evidence="15">
    <location>
        <begin position="77"/>
        <end position="97"/>
    </location>
</feature>
<proteinExistence type="inferred from homology"/>
<dbReference type="GO" id="GO:0030163">
    <property type="term" value="P:protein catabolic process"/>
    <property type="evidence" value="ECO:0007669"/>
    <property type="project" value="UniProtKB-UniRule"/>
</dbReference>
<dbReference type="InterPro" id="IPR003593">
    <property type="entry name" value="AAA+_ATPase"/>
</dbReference>
<dbReference type="PANTHER" id="PTHR23076:SF113">
    <property type="entry name" value="ATP-DEPENDENT ZINC METALLOPROTEASE FTSH 1, CHLOROPLASTIC-RELATED"/>
    <property type="match status" value="1"/>
</dbReference>
<keyword evidence="12 15" id="KW-0472">Membrane</keyword>
<dbReference type="PROSITE" id="PS00674">
    <property type="entry name" value="AAA"/>
    <property type="match status" value="1"/>
</dbReference>
<dbReference type="Gene3D" id="1.20.58.760">
    <property type="entry name" value="Peptidase M41"/>
    <property type="match status" value="1"/>
</dbReference>
<dbReference type="GO" id="GO:0016887">
    <property type="term" value="F:ATP hydrolysis activity"/>
    <property type="evidence" value="ECO:0007669"/>
    <property type="project" value="UniProtKB-UniRule"/>
</dbReference>
<dbReference type="EC" id="3.4.24.-" evidence="15"/>
<dbReference type="GO" id="GO:0008270">
    <property type="term" value="F:zinc ion binding"/>
    <property type="evidence" value="ECO:0007669"/>
    <property type="project" value="UniProtKB-UniRule"/>
</dbReference>
<dbReference type="InterPro" id="IPR003960">
    <property type="entry name" value="ATPase_AAA_CS"/>
</dbReference>
<evidence type="ECO:0000256" key="14">
    <source>
        <dbReference type="ARBA" id="ARBA00061570"/>
    </source>
</evidence>
<dbReference type="KEGG" id="hhg:XM38_003650"/>
<name>A0A1Z3HGR9_9CYAN</name>
<evidence type="ECO:0000256" key="8">
    <source>
        <dbReference type="ARBA" id="ARBA00022840"/>
    </source>
</evidence>
<dbReference type="EMBL" id="CP021983">
    <property type="protein sequence ID" value="ASC69438.1"/>
    <property type="molecule type" value="Genomic_DNA"/>
</dbReference>
<dbReference type="HAMAP" id="MF_01458">
    <property type="entry name" value="FtsH"/>
    <property type="match status" value="1"/>
</dbReference>
<comment type="similarity">
    <text evidence="1 15">In the C-terminal section; belongs to the peptidase M41 family.</text>
</comment>
<keyword evidence="19" id="KW-1185">Reference proteome</keyword>
<comment type="caution">
    <text evidence="15">Lacks conserved residue(s) required for the propagation of feature annotation.</text>
</comment>
<sequence length="716" mass="78130">MLAYEFGKIYRWVAVKLINSSQDRNVSSIQWGVGCGCMHALAFLWFRLTLWHFVMAFKDQQDPRNSPNSPGSNGSRFRWVGGGLLILLAGFLLLNVFTTARQSAQYSSIAYSKFLEQVESNQVKEATIRDDLIRYELESPITTEMNGEEQQQTLFQTVPPPNDPDLTAMLRSHDVEFSAVPSNDGGWGGFGWFLIPLLFLGLWSFLLRNRGGGPGGAAALGVGKSKARLYSEGDTRTTFEDVAGVDEAKAELQEVVDFLRNSDKYTRLGAKIPKGVLLVGPPGTGKTLLAKAVAGEAGVPFLSISGSEFIELFVGVGASRVRDLFNQAKKQAPCIVFIDELDALGKSRGGQSPFAGGGMSEQEQTLNQLLNEMDGFDPNNGVILLAATNRPEVLDPALQRPGRFDRQVVVDRPDKIGRKDILAVHTPVVKLADDVDLETLAARTPGFAGADLANLVNEAALLAARRNGDEVTMADFSEAIERVIAGLEKKSRVLTDEERTTVAYHETGHAIVGSLMPGAGKVEKISIVPRGVGALGYTLQLPEEDRFLVREDELRGRIAILLAGRSAEEVVFGAVSTGAGDDIQKATDMAERCITVYGMSQKLGPIAFEKQQQQFMEGFGNPRRSVSPAVMETIDQEVKTIVDGAHHMALKILMHNRQVLEEMAQHLLEDEVLEKDALRQHLSQVSSPEAMAQWLDTGNLEDDVYLQDQLAGAQSS</sequence>
<keyword evidence="10 15" id="KW-0482">Metalloprotease</keyword>
<keyword evidence="9 15" id="KW-1133">Transmembrane helix</keyword>
<evidence type="ECO:0000256" key="15">
    <source>
        <dbReference type="HAMAP-Rule" id="MF_01458"/>
    </source>
</evidence>
<gene>
    <name evidence="18" type="primary">ftsH_2</name>
    <name evidence="15" type="synonym">ftsH</name>
    <name evidence="18" type="ORF">XM38_003650</name>
</gene>
<keyword evidence="3 15" id="KW-0812">Transmembrane</keyword>
<comment type="similarity">
    <text evidence="16">Belongs to the AAA ATPase family.</text>
</comment>
<dbReference type="FunFam" id="1.10.8.60:FF:000001">
    <property type="entry name" value="ATP-dependent zinc metalloprotease FtsH"/>
    <property type="match status" value="1"/>
</dbReference>
<dbReference type="STRING" id="1641165.XM38_22290"/>
<evidence type="ECO:0000256" key="9">
    <source>
        <dbReference type="ARBA" id="ARBA00022989"/>
    </source>
</evidence>
<dbReference type="AlphaFoldDB" id="A0A1Z3HGR9"/>
<keyword evidence="7 15" id="KW-0862">Zinc</keyword>
<dbReference type="Proteomes" id="UP000191901">
    <property type="component" value="Chromosome"/>
</dbReference>
<comment type="cofactor">
    <cofactor evidence="15">
        <name>Zn(2+)</name>
        <dbReference type="ChEBI" id="CHEBI:29105"/>
    </cofactor>
    <text evidence="15">Binds 1 zinc ion per subunit.</text>
</comment>
<evidence type="ECO:0000256" key="12">
    <source>
        <dbReference type="ARBA" id="ARBA00023136"/>
    </source>
</evidence>
<evidence type="ECO:0000256" key="2">
    <source>
        <dbReference type="ARBA" id="ARBA00022670"/>
    </source>
</evidence>
<evidence type="ECO:0000256" key="16">
    <source>
        <dbReference type="RuleBase" id="RU003651"/>
    </source>
</evidence>
<dbReference type="CDD" id="cd19501">
    <property type="entry name" value="RecA-like_FtsH"/>
    <property type="match status" value="1"/>
</dbReference>
<evidence type="ECO:0000256" key="6">
    <source>
        <dbReference type="ARBA" id="ARBA00022801"/>
    </source>
</evidence>
<evidence type="ECO:0000256" key="7">
    <source>
        <dbReference type="ARBA" id="ARBA00022833"/>
    </source>
</evidence>
<dbReference type="GO" id="GO:0031676">
    <property type="term" value="C:plasma membrane-derived thylakoid membrane"/>
    <property type="evidence" value="ECO:0007669"/>
    <property type="project" value="UniProtKB-SubCell"/>
</dbReference>
<keyword evidence="11 15" id="KW-0793">Thylakoid</keyword>
<feature type="domain" description="AAA+ ATPase" evidence="17">
    <location>
        <begin position="272"/>
        <end position="414"/>
    </location>
</feature>
<keyword evidence="8 15" id="KW-0067">ATP-binding</keyword>
<evidence type="ECO:0000256" key="10">
    <source>
        <dbReference type="ARBA" id="ARBA00023049"/>
    </source>
</evidence>
<protein>
    <recommendedName>
        <fullName evidence="15">ATP-dependent zinc metalloprotease FtsH</fullName>
        <ecNumber evidence="15">3.4.24.-</ecNumber>
    </recommendedName>
</protein>
<dbReference type="Gene3D" id="3.40.50.300">
    <property type="entry name" value="P-loop containing nucleotide triphosphate hydrolases"/>
    <property type="match status" value="1"/>
</dbReference>
<dbReference type="InterPro" id="IPR005936">
    <property type="entry name" value="FtsH"/>
</dbReference>
<dbReference type="InterPro" id="IPR027417">
    <property type="entry name" value="P-loop_NTPase"/>
</dbReference>
<dbReference type="InterPro" id="IPR011546">
    <property type="entry name" value="Pept_M41_FtsH_extracell"/>
</dbReference>
<dbReference type="Pfam" id="PF06480">
    <property type="entry name" value="FtsH_ext"/>
    <property type="match status" value="1"/>
</dbReference>
<evidence type="ECO:0000256" key="1">
    <source>
        <dbReference type="ARBA" id="ARBA00010044"/>
    </source>
</evidence>
<comment type="function">
    <text evidence="15">Acts as a processive, ATP-dependent zinc metallopeptidase for both cytoplasmic and membrane proteins. Plays a role in the quality control of integral membrane proteins.</text>
</comment>
<accession>A0A1Z3HGR9</accession>
<dbReference type="InterPro" id="IPR003959">
    <property type="entry name" value="ATPase_AAA_core"/>
</dbReference>
<evidence type="ECO:0000256" key="5">
    <source>
        <dbReference type="ARBA" id="ARBA00022741"/>
    </source>
</evidence>
<feature type="binding site" evidence="15">
    <location>
        <position position="509"/>
    </location>
    <ligand>
        <name>Zn(2+)</name>
        <dbReference type="ChEBI" id="CHEBI:29105"/>
        <note>catalytic</note>
    </ligand>
</feature>
<dbReference type="InterPro" id="IPR000642">
    <property type="entry name" value="Peptidase_M41"/>
</dbReference>
<evidence type="ECO:0000259" key="17">
    <source>
        <dbReference type="SMART" id="SM00382"/>
    </source>
</evidence>
<keyword evidence="6 15" id="KW-0378">Hydrolase</keyword>
<organism evidence="18 19">
    <name type="scientific">Halomicronema hongdechloris C2206</name>
    <dbReference type="NCBI Taxonomy" id="1641165"/>
    <lineage>
        <taxon>Bacteria</taxon>
        <taxon>Bacillati</taxon>
        <taxon>Cyanobacteriota</taxon>
        <taxon>Cyanophyceae</taxon>
        <taxon>Nodosilineales</taxon>
        <taxon>Nodosilineaceae</taxon>
        <taxon>Halomicronema</taxon>
    </lineage>
</organism>
<evidence type="ECO:0000256" key="4">
    <source>
        <dbReference type="ARBA" id="ARBA00022723"/>
    </source>
</evidence>
<dbReference type="GO" id="GO:0004222">
    <property type="term" value="F:metalloendopeptidase activity"/>
    <property type="evidence" value="ECO:0007669"/>
    <property type="project" value="InterPro"/>
</dbReference>
<reference evidence="18 19" key="1">
    <citation type="journal article" date="2016" name="Biochim. Biophys. Acta">
        <title>Characterization of red-shifted phycobilisomes isolated from the chlorophyll f-containing cyanobacterium Halomicronema hongdechloris.</title>
        <authorList>
            <person name="Li Y."/>
            <person name="Lin Y."/>
            <person name="Garvey C.J."/>
            <person name="Birch D."/>
            <person name="Corkery R.W."/>
            <person name="Loughlin P.C."/>
            <person name="Scheer H."/>
            <person name="Willows R.D."/>
            <person name="Chen M."/>
        </authorList>
    </citation>
    <scope>NUCLEOTIDE SEQUENCE [LARGE SCALE GENOMIC DNA]</scope>
    <source>
        <strain evidence="18 19">C2206</strain>
    </source>
</reference>
<comment type="subcellular location">
    <subcellularLocation>
        <location evidence="13 15">Cellular thylakoid membrane</location>
        <topology evidence="13 15">Multi-pass membrane protein</topology>
        <orientation evidence="13 15">Stromal side</orientation>
    </subcellularLocation>
</comment>
<evidence type="ECO:0000256" key="13">
    <source>
        <dbReference type="ARBA" id="ARBA00060402"/>
    </source>
</evidence>
<dbReference type="FunFam" id="1.20.58.760:FF:000001">
    <property type="entry name" value="ATP-dependent zinc metalloprotease FtsH"/>
    <property type="match status" value="1"/>
</dbReference>
<dbReference type="Pfam" id="PF01434">
    <property type="entry name" value="Peptidase_M41"/>
    <property type="match status" value="1"/>
</dbReference>
<dbReference type="PANTHER" id="PTHR23076">
    <property type="entry name" value="METALLOPROTEASE M41 FTSH"/>
    <property type="match status" value="1"/>
</dbReference>
<dbReference type="GO" id="GO:0005524">
    <property type="term" value="F:ATP binding"/>
    <property type="evidence" value="ECO:0007669"/>
    <property type="project" value="UniProtKB-UniRule"/>
</dbReference>
<dbReference type="GO" id="GO:0006508">
    <property type="term" value="P:proteolysis"/>
    <property type="evidence" value="ECO:0007669"/>
    <property type="project" value="UniProtKB-KW"/>
</dbReference>
<evidence type="ECO:0000256" key="11">
    <source>
        <dbReference type="ARBA" id="ARBA00023078"/>
    </source>
</evidence>
<dbReference type="Gene3D" id="3.30.720.210">
    <property type="match status" value="1"/>
</dbReference>
<dbReference type="FunFam" id="3.40.50.300:FF:000001">
    <property type="entry name" value="ATP-dependent zinc metalloprotease FtsH"/>
    <property type="match status" value="1"/>
</dbReference>
<dbReference type="SUPFAM" id="SSF52540">
    <property type="entry name" value="P-loop containing nucleoside triphosphate hydrolases"/>
    <property type="match status" value="1"/>
</dbReference>
<comment type="similarity">
    <text evidence="14 15">In the central section; belongs to the AAA ATPase family.</text>
</comment>
<feature type="transmembrane region" description="Helical" evidence="15">
    <location>
        <begin position="29"/>
        <end position="57"/>
    </location>
</feature>
<comment type="subunit">
    <text evidence="15">Homohexamer.</text>
</comment>
<dbReference type="InterPro" id="IPR037219">
    <property type="entry name" value="Peptidase_M41-like"/>
</dbReference>
<dbReference type="InterPro" id="IPR041569">
    <property type="entry name" value="AAA_lid_3"/>
</dbReference>
<dbReference type="GO" id="GO:0004176">
    <property type="term" value="F:ATP-dependent peptidase activity"/>
    <property type="evidence" value="ECO:0007669"/>
    <property type="project" value="InterPro"/>
</dbReference>
<dbReference type="SUPFAM" id="SSF140990">
    <property type="entry name" value="FtsH protease domain-like"/>
    <property type="match status" value="1"/>
</dbReference>
<feature type="transmembrane region" description="Helical" evidence="15">
    <location>
        <begin position="187"/>
        <end position="207"/>
    </location>
</feature>
<dbReference type="Gene3D" id="1.10.8.60">
    <property type="match status" value="1"/>
</dbReference>
<evidence type="ECO:0000256" key="3">
    <source>
        <dbReference type="ARBA" id="ARBA00022692"/>
    </source>
</evidence>
<keyword evidence="4 15" id="KW-0479">Metal-binding</keyword>
<dbReference type="NCBIfam" id="TIGR01241">
    <property type="entry name" value="FtsH_fam"/>
    <property type="match status" value="1"/>
</dbReference>
<dbReference type="Pfam" id="PF17862">
    <property type="entry name" value="AAA_lid_3"/>
    <property type="match status" value="1"/>
</dbReference>
<evidence type="ECO:0000313" key="18">
    <source>
        <dbReference type="EMBL" id="ASC69438.1"/>
    </source>
</evidence>
<evidence type="ECO:0000313" key="19">
    <source>
        <dbReference type="Proteomes" id="UP000191901"/>
    </source>
</evidence>
<dbReference type="SMART" id="SM00382">
    <property type="entry name" value="AAA"/>
    <property type="match status" value="1"/>
</dbReference>
<feature type="binding site" evidence="15">
    <location>
        <begin position="280"/>
        <end position="287"/>
    </location>
    <ligand>
        <name>ATP</name>
        <dbReference type="ChEBI" id="CHEBI:30616"/>
    </ligand>
</feature>
<keyword evidence="2 15" id="KW-0645">Protease</keyword>
<feature type="active site" evidence="15">
    <location>
        <position position="506"/>
    </location>
</feature>
<feature type="binding site" evidence="15">
    <location>
        <position position="505"/>
    </location>
    <ligand>
        <name>Zn(2+)</name>
        <dbReference type="ChEBI" id="CHEBI:29105"/>
        <note>catalytic</note>
    </ligand>
</feature>